<organism evidence="2 3">
    <name type="scientific">Chromobacterium haemolyticum</name>
    <dbReference type="NCBI Taxonomy" id="394935"/>
    <lineage>
        <taxon>Bacteria</taxon>
        <taxon>Pseudomonadati</taxon>
        <taxon>Pseudomonadota</taxon>
        <taxon>Betaproteobacteria</taxon>
        <taxon>Neisseriales</taxon>
        <taxon>Chromobacteriaceae</taxon>
        <taxon>Chromobacterium</taxon>
    </lineage>
</organism>
<dbReference type="InterPro" id="IPR036866">
    <property type="entry name" value="RibonucZ/Hydroxyglut_hydro"/>
</dbReference>
<dbReference type="SUPFAM" id="SSF56281">
    <property type="entry name" value="Metallo-hydrolase/oxidoreductase"/>
    <property type="match status" value="1"/>
</dbReference>
<gene>
    <name evidence="2" type="ORF">J1C50_21660</name>
</gene>
<dbReference type="InterPro" id="IPR052159">
    <property type="entry name" value="Competence_DNA_uptake"/>
</dbReference>
<proteinExistence type="predicted"/>
<comment type="caution">
    <text evidence="2">The sequence shown here is derived from an EMBL/GenBank/DDBJ whole genome shotgun (WGS) entry which is preliminary data.</text>
</comment>
<dbReference type="Proteomes" id="UP000664349">
    <property type="component" value="Unassembled WGS sequence"/>
</dbReference>
<dbReference type="PANTHER" id="PTHR30619:SF1">
    <property type="entry name" value="RECOMBINATION PROTEIN 2"/>
    <property type="match status" value="1"/>
</dbReference>
<dbReference type="Pfam" id="PF00753">
    <property type="entry name" value="Lactamase_B"/>
    <property type="match status" value="1"/>
</dbReference>
<evidence type="ECO:0000313" key="3">
    <source>
        <dbReference type="Proteomes" id="UP000664349"/>
    </source>
</evidence>
<dbReference type="Gene3D" id="3.60.15.10">
    <property type="entry name" value="Ribonuclease Z/Hydroxyacylglutathione hydrolase-like"/>
    <property type="match status" value="1"/>
</dbReference>
<dbReference type="EMBL" id="JAFLRD010000025">
    <property type="protein sequence ID" value="MBO0418117.1"/>
    <property type="molecule type" value="Genomic_DNA"/>
</dbReference>
<evidence type="ECO:0000259" key="1">
    <source>
        <dbReference type="Pfam" id="PF00753"/>
    </source>
</evidence>
<dbReference type="RefSeq" id="WP_200123187.1">
    <property type="nucleotide sequence ID" value="NZ_JAEILV010000027.1"/>
</dbReference>
<name>A0ABS3GTZ2_9NEIS</name>
<protein>
    <recommendedName>
        <fullName evidence="1">Metallo-beta-lactamase domain-containing protein</fullName>
    </recommendedName>
</protein>
<dbReference type="InterPro" id="IPR001279">
    <property type="entry name" value="Metallo-B-lactamas"/>
</dbReference>
<accession>A0ABS3GTZ2</accession>
<evidence type="ECO:0000313" key="2">
    <source>
        <dbReference type="EMBL" id="MBO0418117.1"/>
    </source>
</evidence>
<dbReference type="PANTHER" id="PTHR30619">
    <property type="entry name" value="DNA INTERNALIZATION/COMPETENCE PROTEIN COMEC/REC2"/>
    <property type="match status" value="1"/>
</dbReference>
<reference evidence="2 3" key="1">
    <citation type="submission" date="2021-03" db="EMBL/GenBank/DDBJ databases">
        <title>First Case of infection caused by Chromobacterium haemolyticum derived from water in China.</title>
        <authorList>
            <person name="Chen J."/>
            <person name="Liu C."/>
        </authorList>
    </citation>
    <scope>NUCLEOTIDE SEQUENCE [LARGE SCALE GENOMIC DNA]</scope>
    <source>
        <strain evidence="2 3">WJ-5</strain>
    </source>
</reference>
<keyword evidence="3" id="KW-1185">Reference proteome</keyword>
<sequence>MTSTKNLKNKTETLIAQVESFFERKEYQRSGKCIRFTAIKEDCISQLSQSDGVTTLTIDLSYWEFWNHILQTRRIGERHQFEINERQHHTWYKLEVIWDDHIKHGYTYPTFGNEPPQYFRLLSCTPIDAITLKSSPQLKNKTWPITQSNNQKNDSWEFLSFYVGQGMCSLIKNKQHGILIDAGAGTPIIRKDYQKKSFKDELAEELKNIDCISLILSHLDQDHWRLIAWNKNILNKIQTIHIPSNSQKLIKKDKNIISKINEEKKDFIIQLSSTEKLEIFRSIPLHKSNNTDCLVSLFTNRNNEIALQSGDYVYEDMSKDKNNKISNLNKKTYNAIVVPHHGDQASAINIPSPATPNKALAFFSAGNHKGYKHPNQKSIDEHKKSGYNIKHPNTTQSIIKYKLI</sequence>
<feature type="domain" description="Metallo-beta-lactamase" evidence="1">
    <location>
        <begin position="163"/>
        <end position="234"/>
    </location>
</feature>